<dbReference type="GO" id="GO:0003677">
    <property type="term" value="F:DNA binding"/>
    <property type="evidence" value="ECO:0007669"/>
    <property type="project" value="UniProtKB-UniRule"/>
</dbReference>
<dbReference type="InterPro" id="IPR013570">
    <property type="entry name" value="Tscrpt_reg_YsiA_C"/>
</dbReference>
<dbReference type="Pfam" id="PF08359">
    <property type="entry name" value="TetR_C_4"/>
    <property type="match status" value="1"/>
</dbReference>
<evidence type="ECO:0000313" key="4">
    <source>
        <dbReference type="EMBL" id="GHF31157.1"/>
    </source>
</evidence>
<gene>
    <name evidence="4" type="primary">fadR</name>
    <name evidence="4" type="ORF">GCM10017044_28260</name>
</gene>
<name>A0A919B051_9PROT</name>
<protein>
    <submittedName>
        <fullName evidence="4">Fatty acid metabolism regulator protein</fullName>
    </submittedName>
</protein>
<dbReference type="Gene3D" id="1.10.357.10">
    <property type="entry name" value="Tetracycline Repressor, domain 2"/>
    <property type="match status" value="1"/>
</dbReference>
<dbReference type="SUPFAM" id="SSF46689">
    <property type="entry name" value="Homeodomain-like"/>
    <property type="match status" value="1"/>
</dbReference>
<dbReference type="PRINTS" id="PR00455">
    <property type="entry name" value="HTHTETR"/>
</dbReference>
<dbReference type="InterPro" id="IPR050109">
    <property type="entry name" value="HTH-type_TetR-like_transc_reg"/>
</dbReference>
<dbReference type="RefSeq" id="WP_191254031.1">
    <property type="nucleotide sequence ID" value="NZ_BNCI01000002.1"/>
</dbReference>
<dbReference type="SUPFAM" id="SSF48498">
    <property type="entry name" value="Tetracyclin repressor-like, C-terminal domain"/>
    <property type="match status" value="1"/>
</dbReference>
<comment type="caution">
    <text evidence="4">The sequence shown here is derived from an EMBL/GenBank/DDBJ whole genome shotgun (WGS) entry which is preliminary data.</text>
</comment>
<evidence type="ECO:0000259" key="3">
    <source>
        <dbReference type="PROSITE" id="PS50977"/>
    </source>
</evidence>
<dbReference type="AlphaFoldDB" id="A0A919B051"/>
<feature type="DNA-binding region" description="H-T-H motif" evidence="2">
    <location>
        <begin position="37"/>
        <end position="56"/>
    </location>
</feature>
<reference evidence="4" key="2">
    <citation type="submission" date="2020-09" db="EMBL/GenBank/DDBJ databases">
        <authorList>
            <person name="Sun Q."/>
            <person name="Kim S."/>
        </authorList>
    </citation>
    <scope>NUCLEOTIDE SEQUENCE</scope>
    <source>
        <strain evidence="4">KCTC 42590</strain>
    </source>
</reference>
<dbReference type="InterPro" id="IPR001647">
    <property type="entry name" value="HTH_TetR"/>
</dbReference>
<dbReference type="PANTHER" id="PTHR30055">
    <property type="entry name" value="HTH-TYPE TRANSCRIPTIONAL REGULATOR RUTR"/>
    <property type="match status" value="1"/>
</dbReference>
<evidence type="ECO:0000313" key="5">
    <source>
        <dbReference type="Proteomes" id="UP000630923"/>
    </source>
</evidence>
<sequence>MNATRPQTRRERLDAKETAVISAARALFLEKGEAGTRVAEIAKRACVAEGTLYLYFKNKRAILQAVVADHWEQLTVGAREAVEGQTETFDKLEALTTFHLRAVIADWSLLMLGTRLWATGAEAEEQMERDYRRNYVAIFDDLFRRGQDRGDVAADASLWQVRDLFYGTLEYTARTMMLHPERTDYDGVTEFVVAQVKSACLSGGQMPLYKEESGSRDLRSITGRLEAALKDLKSLDV</sequence>
<dbReference type="PROSITE" id="PS50977">
    <property type="entry name" value="HTH_TETR_2"/>
    <property type="match status" value="1"/>
</dbReference>
<organism evidence="4 5">
    <name type="scientific">Kordiimonas sediminis</name>
    <dbReference type="NCBI Taxonomy" id="1735581"/>
    <lineage>
        <taxon>Bacteria</taxon>
        <taxon>Pseudomonadati</taxon>
        <taxon>Pseudomonadota</taxon>
        <taxon>Alphaproteobacteria</taxon>
        <taxon>Kordiimonadales</taxon>
        <taxon>Kordiimonadaceae</taxon>
        <taxon>Kordiimonas</taxon>
    </lineage>
</organism>
<dbReference type="Gene3D" id="1.10.10.60">
    <property type="entry name" value="Homeodomain-like"/>
    <property type="match status" value="1"/>
</dbReference>
<reference evidence="4" key="1">
    <citation type="journal article" date="2014" name="Int. J. Syst. Evol. Microbiol.">
        <title>Complete genome sequence of Corynebacterium casei LMG S-19264T (=DSM 44701T), isolated from a smear-ripened cheese.</title>
        <authorList>
            <consortium name="US DOE Joint Genome Institute (JGI-PGF)"/>
            <person name="Walter F."/>
            <person name="Albersmeier A."/>
            <person name="Kalinowski J."/>
            <person name="Ruckert C."/>
        </authorList>
    </citation>
    <scope>NUCLEOTIDE SEQUENCE</scope>
    <source>
        <strain evidence="4">KCTC 42590</strain>
    </source>
</reference>
<evidence type="ECO:0000256" key="1">
    <source>
        <dbReference type="ARBA" id="ARBA00023125"/>
    </source>
</evidence>
<dbReference type="Pfam" id="PF00440">
    <property type="entry name" value="TetR_N"/>
    <property type="match status" value="1"/>
</dbReference>
<dbReference type="EMBL" id="BNCI01000002">
    <property type="protein sequence ID" value="GHF31157.1"/>
    <property type="molecule type" value="Genomic_DNA"/>
</dbReference>
<keyword evidence="5" id="KW-1185">Reference proteome</keyword>
<proteinExistence type="predicted"/>
<keyword evidence="1 2" id="KW-0238">DNA-binding</keyword>
<accession>A0A919B051</accession>
<feature type="domain" description="HTH tetR-type" evidence="3">
    <location>
        <begin position="14"/>
        <end position="74"/>
    </location>
</feature>
<dbReference type="InterPro" id="IPR009057">
    <property type="entry name" value="Homeodomain-like_sf"/>
</dbReference>
<dbReference type="Proteomes" id="UP000630923">
    <property type="component" value="Unassembled WGS sequence"/>
</dbReference>
<dbReference type="InterPro" id="IPR036271">
    <property type="entry name" value="Tet_transcr_reg_TetR-rel_C_sf"/>
</dbReference>
<evidence type="ECO:0000256" key="2">
    <source>
        <dbReference type="PROSITE-ProRule" id="PRU00335"/>
    </source>
</evidence>